<dbReference type="SUPFAM" id="SSF48371">
    <property type="entry name" value="ARM repeat"/>
    <property type="match status" value="1"/>
</dbReference>
<sequence>MARPAALVVALGLLLCGGCRRAPHLGLERVVVSQSAAGDRLLLVGVGAEAVREAARQALLGAGFEPLPASGEAARDWRPFFGRAAVLASAAEPGAAGSVAVVVELEASPADGDEPALRARARGASAPEPGEAGLGPAFRRALASALGGAAQSIALDLLEERKSDRDLLADLRSPERRVRDSAVRALADRKNAAAVPGLIERLRDDDPELVERAVGALGQLGDERAVDPLIELSLRRGPELTARLARVIGDLGGVEAQAYLLTVASGHPDEGVRVAAAEALGEARSRAAARGGAAGR</sequence>
<dbReference type="PANTHER" id="PTHR12697">
    <property type="entry name" value="PBS LYASE HEAT-LIKE PROTEIN"/>
    <property type="match status" value="1"/>
</dbReference>
<organism evidence="1 2">
    <name type="scientific">Anaeromyxobacter paludicola</name>
    <dbReference type="NCBI Taxonomy" id="2918171"/>
    <lineage>
        <taxon>Bacteria</taxon>
        <taxon>Pseudomonadati</taxon>
        <taxon>Myxococcota</taxon>
        <taxon>Myxococcia</taxon>
        <taxon>Myxococcales</taxon>
        <taxon>Cystobacterineae</taxon>
        <taxon>Anaeromyxobacteraceae</taxon>
        <taxon>Anaeromyxobacter</taxon>
    </lineage>
</organism>
<dbReference type="Pfam" id="PF13646">
    <property type="entry name" value="HEAT_2"/>
    <property type="match status" value="1"/>
</dbReference>
<protein>
    <recommendedName>
        <fullName evidence="3">HEAT repeat domain-containing protein</fullName>
    </recommendedName>
</protein>
<evidence type="ECO:0008006" key="3">
    <source>
        <dbReference type="Google" id="ProtNLM"/>
    </source>
</evidence>
<dbReference type="InterPro" id="IPR016024">
    <property type="entry name" value="ARM-type_fold"/>
</dbReference>
<evidence type="ECO:0000313" key="1">
    <source>
        <dbReference type="EMBL" id="BDG07722.1"/>
    </source>
</evidence>
<dbReference type="InterPro" id="IPR004155">
    <property type="entry name" value="PBS_lyase_HEAT"/>
</dbReference>
<gene>
    <name evidence="1" type="ORF">AMPC_08350</name>
</gene>
<dbReference type="Gene3D" id="1.25.10.10">
    <property type="entry name" value="Leucine-rich Repeat Variant"/>
    <property type="match status" value="1"/>
</dbReference>
<accession>A0ABM7X799</accession>
<dbReference type="InterPro" id="IPR011989">
    <property type="entry name" value="ARM-like"/>
</dbReference>
<dbReference type="PANTHER" id="PTHR12697:SF5">
    <property type="entry name" value="DEOXYHYPUSINE HYDROXYLASE"/>
    <property type="match status" value="1"/>
</dbReference>
<dbReference type="SMART" id="SM00567">
    <property type="entry name" value="EZ_HEAT"/>
    <property type="match status" value="4"/>
</dbReference>
<evidence type="ECO:0000313" key="2">
    <source>
        <dbReference type="Proteomes" id="UP001162734"/>
    </source>
</evidence>
<dbReference type="RefSeq" id="WP_248344601.1">
    <property type="nucleotide sequence ID" value="NZ_AP025592.1"/>
</dbReference>
<reference evidence="2" key="1">
    <citation type="journal article" date="2022" name="Int. J. Syst. Evol. Microbiol.">
        <title>Anaeromyxobacter oryzae sp. nov., Anaeromyxobacter diazotrophicus sp. nov. and Anaeromyxobacter paludicola sp. nov., isolated from paddy soils.</title>
        <authorList>
            <person name="Itoh H."/>
            <person name="Xu Z."/>
            <person name="Mise K."/>
            <person name="Masuda Y."/>
            <person name="Ushijima N."/>
            <person name="Hayakawa C."/>
            <person name="Shiratori Y."/>
            <person name="Senoo K."/>
        </authorList>
    </citation>
    <scope>NUCLEOTIDE SEQUENCE [LARGE SCALE GENOMIC DNA]</scope>
    <source>
        <strain evidence="2">Red630</strain>
    </source>
</reference>
<keyword evidence="2" id="KW-1185">Reference proteome</keyword>
<name>A0ABM7X799_9BACT</name>
<dbReference type="Proteomes" id="UP001162734">
    <property type="component" value="Chromosome"/>
</dbReference>
<proteinExistence type="predicted"/>
<dbReference type="EMBL" id="AP025592">
    <property type="protein sequence ID" value="BDG07722.1"/>
    <property type="molecule type" value="Genomic_DNA"/>
</dbReference>